<evidence type="ECO:0000259" key="1">
    <source>
        <dbReference type="Pfam" id="PF14267"/>
    </source>
</evidence>
<protein>
    <submittedName>
        <fullName evidence="2">GIY-YIG nuclease family protein</fullName>
    </submittedName>
</protein>
<evidence type="ECO:0000313" key="2">
    <source>
        <dbReference type="EMBL" id="MBK6971798.1"/>
    </source>
</evidence>
<dbReference type="InterPro" id="IPR025579">
    <property type="entry name" value="DUF4357"/>
</dbReference>
<dbReference type="AlphaFoldDB" id="A0A9D7HKN1"/>
<dbReference type="CDD" id="cd10447">
    <property type="entry name" value="GIY-YIG_unchar_2"/>
    <property type="match status" value="1"/>
</dbReference>
<dbReference type="Proteomes" id="UP000807785">
    <property type="component" value="Unassembled WGS sequence"/>
</dbReference>
<sequence length="282" mass="30743">MTSATIKLFLPHGDAKRLRVGEVSNWTGKALAAPRTEVDDLLLREEAESAGIYFLFGSDPESGDALAYIGEAEVIRDRLKQHKAKDFWNAVVVFVSKDENLTKAHIRYLENRLLQEAKTAGRYRLENANASNPKLPESDREDMEVFLARIQQVLPVLGSDLLTPISGSHKTTKPQRELLCKIKGAAACGKRTEGGFVVYKDSTAVLVERPSAEGQHPYIVALRKKLVQDGTLVETNGVLMFTKDVEFGSPSAAAAVIHGGGANGLTAWKGANGKTLKELEES</sequence>
<evidence type="ECO:0000313" key="3">
    <source>
        <dbReference type="Proteomes" id="UP000807785"/>
    </source>
</evidence>
<reference evidence="2" key="1">
    <citation type="submission" date="2020-10" db="EMBL/GenBank/DDBJ databases">
        <title>Connecting structure to function with the recovery of over 1000 high-quality activated sludge metagenome-assembled genomes encoding full-length rRNA genes using long-read sequencing.</title>
        <authorList>
            <person name="Singleton C.M."/>
            <person name="Petriglieri F."/>
            <person name="Kristensen J.M."/>
            <person name="Kirkegaard R.H."/>
            <person name="Michaelsen T.Y."/>
            <person name="Andersen M.H."/>
            <person name="Karst S.M."/>
            <person name="Dueholm M.S."/>
            <person name="Nielsen P.H."/>
            <person name="Albertsen M."/>
        </authorList>
    </citation>
    <scope>NUCLEOTIDE SEQUENCE</scope>
    <source>
        <strain evidence="2">Bjer_18-Q3-R1-45_BAT3C.347</strain>
    </source>
</reference>
<name>A0A9D7HKN1_9PROT</name>
<organism evidence="2 3">
    <name type="scientific">Candidatus Methylophosphatis roskildensis</name>
    <dbReference type="NCBI Taxonomy" id="2899263"/>
    <lineage>
        <taxon>Bacteria</taxon>
        <taxon>Pseudomonadati</taxon>
        <taxon>Pseudomonadota</taxon>
        <taxon>Betaproteobacteria</taxon>
        <taxon>Nitrosomonadales</taxon>
        <taxon>Sterolibacteriaceae</taxon>
        <taxon>Candidatus Methylophosphatis</taxon>
    </lineage>
</organism>
<dbReference type="Pfam" id="PF14267">
    <property type="entry name" value="DUF4357"/>
    <property type="match status" value="1"/>
</dbReference>
<feature type="domain" description="DUF4357" evidence="1">
    <location>
        <begin position="223"/>
        <end position="276"/>
    </location>
</feature>
<gene>
    <name evidence="2" type="ORF">IPH26_02140</name>
</gene>
<proteinExistence type="predicted"/>
<accession>A0A9D7HKN1</accession>
<dbReference type="EMBL" id="JADJEV010000001">
    <property type="protein sequence ID" value="MBK6971798.1"/>
    <property type="molecule type" value="Genomic_DNA"/>
</dbReference>
<comment type="caution">
    <text evidence="2">The sequence shown here is derived from an EMBL/GenBank/DDBJ whole genome shotgun (WGS) entry which is preliminary data.</text>
</comment>